<organism evidence="2 3">
    <name type="scientific">Gigaspora margarita</name>
    <dbReference type="NCBI Taxonomy" id="4874"/>
    <lineage>
        <taxon>Eukaryota</taxon>
        <taxon>Fungi</taxon>
        <taxon>Fungi incertae sedis</taxon>
        <taxon>Mucoromycota</taxon>
        <taxon>Glomeromycotina</taxon>
        <taxon>Glomeromycetes</taxon>
        <taxon>Diversisporales</taxon>
        <taxon>Gigasporaceae</taxon>
        <taxon>Gigaspora</taxon>
    </lineage>
</organism>
<sequence length="129" mass="14659">MDIRRIDARRNDLKGSKHGSKALIRISSSVNTMSMRYAKEKELTSNQGDKISGCIPDIEVDIDSVKVDPMFDENILEEDCVMKDDDRRGNKFMNIRVINKLNERKSIQTKGVNSKNVPVKSVNQDDMGK</sequence>
<name>A0ABN7UPS5_GIGMA</name>
<protein>
    <submittedName>
        <fullName evidence="2">1089_t:CDS:1</fullName>
    </submittedName>
</protein>
<proteinExistence type="predicted"/>
<evidence type="ECO:0000256" key="1">
    <source>
        <dbReference type="SAM" id="MobiDB-lite"/>
    </source>
</evidence>
<feature type="compositionally biased region" description="Low complexity" evidence="1">
    <location>
        <begin position="112"/>
        <end position="122"/>
    </location>
</feature>
<keyword evidence="3" id="KW-1185">Reference proteome</keyword>
<comment type="caution">
    <text evidence="2">The sequence shown here is derived from an EMBL/GenBank/DDBJ whole genome shotgun (WGS) entry which is preliminary data.</text>
</comment>
<dbReference type="Proteomes" id="UP000789901">
    <property type="component" value="Unassembled WGS sequence"/>
</dbReference>
<reference evidence="2 3" key="1">
    <citation type="submission" date="2021-06" db="EMBL/GenBank/DDBJ databases">
        <authorList>
            <person name="Kallberg Y."/>
            <person name="Tangrot J."/>
            <person name="Rosling A."/>
        </authorList>
    </citation>
    <scope>NUCLEOTIDE SEQUENCE [LARGE SCALE GENOMIC DNA]</scope>
    <source>
        <strain evidence="2 3">120-4 pot B 10/14</strain>
    </source>
</reference>
<dbReference type="EMBL" id="CAJVQB010004887">
    <property type="protein sequence ID" value="CAG8648298.1"/>
    <property type="molecule type" value="Genomic_DNA"/>
</dbReference>
<gene>
    <name evidence="2" type="ORF">GMARGA_LOCUS9217</name>
</gene>
<evidence type="ECO:0000313" key="2">
    <source>
        <dbReference type="EMBL" id="CAG8648298.1"/>
    </source>
</evidence>
<accession>A0ABN7UPS5</accession>
<feature type="region of interest" description="Disordered" evidence="1">
    <location>
        <begin position="106"/>
        <end position="129"/>
    </location>
</feature>
<evidence type="ECO:0000313" key="3">
    <source>
        <dbReference type="Proteomes" id="UP000789901"/>
    </source>
</evidence>